<dbReference type="AlphaFoldDB" id="A0A6F8ZKQ8"/>
<dbReference type="KEGG" id="hfv:R50_2784"/>
<comment type="similarity">
    <text evidence="1">Belongs to the ParA family.</text>
</comment>
<dbReference type="SUPFAM" id="SSF52540">
    <property type="entry name" value="P-loop containing nucleoside triphosphate hydrolases"/>
    <property type="match status" value="1"/>
</dbReference>
<reference evidence="6 7" key="1">
    <citation type="submission" date="2020-02" db="EMBL/GenBank/DDBJ databases">
        <authorList>
            <person name="Hogendoorn C."/>
        </authorList>
    </citation>
    <scope>NUCLEOTIDE SEQUENCE [LARGE SCALE GENOMIC DNA]</scope>
    <source>
        <strain evidence="6">R501</strain>
    </source>
</reference>
<dbReference type="InterPro" id="IPR025669">
    <property type="entry name" value="AAA_dom"/>
</dbReference>
<dbReference type="Proteomes" id="UP000503399">
    <property type="component" value="Chromosome"/>
</dbReference>
<feature type="domain" description="AAA" evidence="5">
    <location>
        <begin position="11"/>
        <end position="185"/>
    </location>
</feature>
<dbReference type="Gene3D" id="3.40.50.300">
    <property type="entry name" value="P-loop containing nucleotide triphosphate hydrolases"/>
    <property type="match status" value="1"/>
</dbReference>
<sequence length="285" mass="31018">MREKGREDMGRTIAVANQKGGVGKSTTVINLAAYLAESGQRVLAVDADPQGNTTTGLGIDKQTLEVSAYEVLVEGRPLMEALVPTDFPSLHVVPATMDLAGAEVEMVGWPRRERRLAEVLAPVRDRYDVVLIDCPPSLGLLTVNALAAADGVMIPIQCEFFALEGLSQLLATIELVRDRLNPGLTLEGVVLTMFDGRTNLAQQVEQEVRNHFGDKVYRTVIPRTVRLSEAPSHGLPIVRYDPRSRGAEQYQRLAEEVLAHVQAQRIGQGFGGADSGTDAARRRRA</sequence>
<keyword evidence="7" id="KW-1185">Reference proteome</keyword>
<evidence type="ECO:0000256" key="3">
    <source>
        <dbReference type="ARBA" id="ARBA00062323"/>
    </source>
</evidence>
<accession>A0A6F8ZKQ8</accession>
<comment type="catalytic activity">
    <reaction evidence="2">
        <text>ATP + H2O = ADP + phosphate + H(+)</text>
        <dbReference type="Rhea" id="RHEA:13065"/>
        <dbReference type="ChEBI" id="CHEBI:15377"/>
        <dbReference type="ChEBI" id="CHEBI:15378"/>
        <dbReference type="ChEBI" id="CHEBI:30616"/>
        <dbReference type="ChEBI" id="CHEBI:43474"/>
        <dbReference type="ChEBI" id="CHEBI:456216"/>
    </reaction>
</comment>
<evidence type="ECO:0000256" key="1">
    <source>
        <dbReference type="ARBA" id="ARBA00006976"/>
    </source>
</evidence>
<evidence type="ECO:0000313" key="6">
    <source>
        <dbReference type="EMBL" id="CAB1130273.1"/>
    </source>
</evidence>
<organism evidence="6 7">
    <name type="scientific">Candidatus Hydrogenisulfobacillus filiaventi</name>
    <dbReference type="NCBI Taxonomy" id="2707344"/>
    <lineage>
        <taxon>Bacteria</taxon>
        <taxon>Bacillati</taxon>
        <taxon>Bacillota</taxon>
        <taxon>Clostridia</taxon>
        <taxon>Eubacteriales</taxon>
        <taxon>Clostridiales Family XVII. Incertae Sedis</taxon>
        <taxon>Candidatus Hydrogenisulfobacillus</taxon>
    </lineage>
</organism>
<dbReference type="InterPro" id="IPR050678">
    <property type="entry name" value="DNA_Partitioning_ATPase"/>
</dbReference>
<gene>
    <name evidence="6" type="primary">parA</name>
    <name evidence="6" type="ORF">R50_2784</name>
</gene>
<dbReference type="InterPro" id="IPR027417">
    <property type="entry name" value="P-loop_NTPase"/>
</dbReference>
<proteinExistence type="inferred from homology"/>
<dbReference type="FunFam" id="3.40.50.300:FF:000285">
    <property type="entry name" value="Sporulation initiation inhibitor Soj"/>
    <property type="match status" value="1"/>
</dbReference>
<dbReference type="Pfam" id="PF13614">
    <property type="entry name" value="AAA_31"/>
    <property type="match status" value="1"/>
</dbReference>
<evidence type="ECO:0000256" key="2">
    <source>
        <dbReference type="ARBA" id="ARBA00049360"/>
    </source>
</evidence>
<dbReference type="PANTHER" id="PTHR13696:SF52">
    <property type="entry name" value="PARA FAMILY PROTEIN CT_582"/>
    <property type="match status" value="1"/>
</dbReference>
<dbReference type="EMBL" id="LR778114">
    <property type="protein sequence ID" value="CAB1130273.1"/>
    <property type="molecule type" value="Genomic_DNA"/>
</dbReference>
<dbReference type="CDD" id="cd02042">
    <property type="entry name" value="ParAB_family"/>
    <property type="match status" value="1"/>
</dbReference>
<evidence type="ECO:0000313" key="7">
    <source>
        <dbReference type="Proteomes" id="UP000503399"/>
    </source>
</evidence>
<name>A0A6F8ZKQ8_9FIRM</name>
<evidence type="ECO:0000259" key="5">
    <source>
        <dbReference type="Pfam" id="PF13614"/>
    </source>
</evidence>
<evidence type="ECO:0000256" key="4">
    <source>
        <dbReference type="ARBA" id="ARBA00071824"/>
    </source>
</evidence>
<protein>
    <recommendedName>
        <fullName evidence="4">Sporulation initiation inhibitor protein Soj</fullName>
    </recommendedName>
</protein>
<dbReference type="PANTHER" id="PTHR13696">
    <property type="entry name" value="P-LOOP CONTAINING NUCLEOSIDE TRIPHOSPHATE HYDROLASE"/>
    <property type="match status" value="1"/>
</dbReference>
<comment type="subunit">
    <text evidence="3">Dimerizes in the presence of ATP but not ADP; ATP-binding is required for double-stranded (ds)DNA-binding. Interacts with DnaA.</text>
</comment>